<feature type="compositionally biased region" description="Polar residues" evidence="7">
    <location>
        <begin position="634"/>
        <end position="646"/>
    </location>
</feature>
<evidence type="ECO:0000256" key="1">
    <source>
        <dbReference type="ARBA" id="ARBA00004632"/>
    </source>
</evidence>
<feature type="compositionally biased region" description="Polar residues" evidence="7">
    <location>
        <begin position="1597"/>
        <end position="1606"/>
    </location>
</feature>
<proteinExistence type="predicted"/>
<dbReference type="Gene3D" id="1.10.1000.11">
    <property type="entry name" value="Arf Nucleotide-binding Site Opener,domain 2"/>
    <property type="match status" value="1"/>
</dbReference>
<name>A0AAR2L8P1_PYGNA</name>
<feature type="region of interest" description="Disordered" evidence="7">
    <location>
        <begin position="226"/>
        <end position="254"/>
    </location>
</feature>
<feature type="compositionally biased region" description="Polar residues" evidence="7">
    <location>
        <begin position="803"/>
        <end position="825"/>
    </location>
</feature>
<feature type="region of interest" description="Disordered" evidence="7">
    <location>
        <begin position="138"/>
        <end position="166"/>
    </location>
</feature>
<comment type="subcellular location">
    <subcellularLocation>
        <location evidence="1">Cell projection</location>
        <location evidence="1">Ruffle membrane</location>
    </subcellularLocation>
</comment>
<feature type="region of interest" description="Disordered" evidence="7">
    <location>
        <begin position="744"/>
        <end position="775"/>
    </location>
</feature>
<dbReference type="RefSeq" id="XP_037394437.1">
    <property type="nucleotide sequence ID" value="XM_037538540.1"/>
</dbReference>
<dbReference type="InterPro" id="IPR011993">
    <property type="entry name" value="PH-like_dom_sf"/>
</dbReference>
<keyword evidence="3" id="KW-0597">Phosphoprotein</keyword>
<dbReference type="SUPFAM" id="SSF48425">
    <property type="entry name" value="Sec7 domain"/>
    <property type="match status" value="1"/>
</dbReference>
<dbReference type="InterPro" id="IPR023394">
    <property type="entry name" value="Sec7_C_sf"/>
</dbReference>
<dbReference type="InterPro" id="IPR000904">
    <property type="entry name" value="Sec7_dom"/>
</dbReference>
<dbReference type="CTD" id="570918"/>
<keyword evidence="11" id="KW-1185">Reference proteome</keyword>
<feature type="region of interest" description="Disordered" evidence="7">
    <location>
        <begin position="474"/>
        <end position="520"/>
    </location>
</feature>
<feature type="compositionally biased region" description="Low complexity" evidence="7">
    <location>
        <begin position="764"/>
        <end position="775"/>
    </location>
</feature>
<feature type="compositionally biased region" description="Basic and acidic residues" evidence="7">
    <location>
        <begin position="290"/>
        <end position="301"/>
    </location>
</feature>
<dbReference type="RefSeq" id="XP_037394438.1">
    <property type="nucleotide sequence ID" value="XM_037538541.1"/>
</dbReference>
<evidence type="ECO:0000256" key="6">
    <source>
        <dbReference type="ARBA" id="ARBA00023273"/>
    </source>
</evidence>
<evidence type="ECO:0000313" key="11">
    <source>
        <dbReference type="Proteomes" id="UP001501920"/>
    </source>
</evidence>
<dbReference type="Proteomes" id="UP001501920">
    <property type="component" value="Chromosome 5"/>
</dbReference>
<feature type="compositionally biased region" description="Polar residues" evidence="7">
    <location>
        <begin position="354"/>
        <end position="370"/>
    </location>
</feature>
<feature type="region of interest" description="Disordered" evidence="7">
    <location>
        <begin position="1595"/>
        <end position="1639"/>
    </location>
</feature>
<dbReference type="RefSeq" id="XP_037394439.1">
    <property type="nucleotide sequence ID" value="XM_037538542.1"/>
</dbReference>
<reference evidence="10" key="2">
    <citation type="submission" date="2025-08" db="UniProtKB">
        <authorList>
            <consortium name="Ensembl"/>
        </authorList>
    </citation>
    <scope>IDENTIFICATION</scope>
</reference>
<keyword evidence="5" id="KW-0472">Membrane</keyword>
<dbReference type="PROSITE" id="PS50190">
    <property type="entry name" value="SEC7"/>
    <property type="match status" value="1"/>
</dbReference>
<feature type="region of interest" description="Disordered" evidence="7">
    <location>
        <begin position="287"/>
        <end position="313"/>
    </location>
</feature>
<feature type="compositionally biased region" description="Low complexity" evidence="7">
    <location>
        <begin position="1094"/>
        <end position="1104"/>
    </location>
</feature>
<dbReference type="Gene3D" id="2.30.29.30">
    <property type="entry name" value="Pleckstrin-homology domain (PH domain)/Phosphotyrosine-binding domain (PTB)"/>
    <property type="match status" value="1"/>
</dbReference>
<feature type="region of interest" description="Disordered" evidence="7">
    <location>
        <begin position="354"/>
        <end position="395"/>
    </location>
</feature>
<feature type="compositionally biased region" description="Basic and acidic residues" evidence="7">
    <location>
        <begin position="701"/>
        <end position="713"/>
    </location>
</feature>
<feature type="domain" description="SEC7" evidence="9">
    <location>
        <begin position="1152"/>
        <end position="1317"/>
    </location>
</feature>
<feature type="compositionally biased region" description="Basic and acidic residues" evidence="7">
    <location>
        <begin position="675"/>
        <end position="684"/>
    </location>
</feature>
<evidence type="ECO:0000259" key="9">
    <source>
        <dbReference type="PROSITE" id="PS50190"/>
    </source>
</evidence>
<feature type="compositionally biased region" description="Polar residues" evidence="7">
    <location>
        <begin position="744"/>
        <end position="763"/>
    </location>
</feature>
<feature type="compositionally biased region" description="Polar residues" evidence="7">
    <location>
        <begin position="67"/>
        <end position="86"/>
    </location>
</feature>
<dbReference type="InterPro" id="IPR001849">
    <property type="entry name" value="PH_domain"/>
</dbReference>
<feature type="compositionally biased region" description="Low complexity" evidence="7">
    <location>
        <begin position="428"/>
        <end position="438"/>
    </location>
</feature>
<feature type="region of interest" description="Disordered" evidence="7">
    <location>
        <begin position="410"/>
        <end position="461"/>
    </location>
</feature>
<dbReference type="Ensembl" id="ENSPNAT00000061999.1">
    <property type="protein sequence ID" value="ENSPNAP00000072920.1"/>
    <property type="gene ID" value="ENSPNAG00000035894.1"/>
</dbReference>
<feature type="compositionally biased region" description="Polar residues" evidence="7">
    <location>
        <begin position="714"/>
        <end position="730"/>
    </location>
</feature>
<dbReference type="PANTHER" id="PTHR10663:SF334">
    <property type="entry name" value="PH AND SEC7 DOMAIN-CONTAINING PROTEIN 1"/>
    <property type="match status" value="1"/>
</dbReference>
<keyword evidence="6" id="KW-0966">Cell projection</keyword>
<evidence type="ECO:0000256" key="5">
    <source>
        <dbReference type="ARBA" id="ARBA00023136"/>
    </source>
</evidence>
<protein>
    <submittedName>
        <fullName evidence="10">Pleckstrin and Sec7 domain containing a</fullName>
    </submittedName>
</protein>
<feature type="region of interest" description="Disordered" evidence="7">
    <location>
        <begin position="1078"/>
        <end position="1142"/>
    </location>
</feature>
<evidence type="ECO:0000313" key="10">
    <source>
        <dbReference type="Ensembl" id="ENSPNAP00000072920.1"/>
    </source>
</evidence>
<dbReference type="InterPro" id="IPR041681">
    <property type="entry name" value="PH_9"/>
</dbReference>
<dbReference type="FunFam" id="2.30.29.30:FF:000054">
    <property type="entry name" value="PH and SEC7 domain-containing protein 3"/>
    <property type="match status" value="1"/>
</dbReference>
<dbReference type="CDD" id="cd13295">
    <property type="entry name" value="PH_EFA6"/>
    <property type="match status" value="1"/>
</dbReference>
<dbReference type="CDD" id="cd00171">
    <property type="entry name" value="Sec7"/>
    <property type="match status" value="1"/>
</dbReference>
<feature type="compositionally biased region" description="Polar residues" evidence="7">
    <location>
        <begin position="919"/>
        <end position="937"/>
    </location>
</feature>
<sequence length="1639" mass="180631">MAQSGKVLHLYVEVRSVPDEEGKELGNIEGQKSLMLHGPDILPQSQHGAPNAPHGLMPPAGVLHKGASSTQSLTSNKSPSRHSVSFQLHPGDKPAHPSTRHRQSLPYDEMSKLLSAFQPGPNGSPCTLVRTRSSESEPLFERDSRFPGHFTAPPTPSGIRRAYGREDEGKRSVVTYSYIEKSHIKSLEGHRSPLCQREPVNPFRRANDDQAVPLHLRKRLSDPVWFNGSESTSSPNPKHALPGSVSTPRGTPNLRRATLDTIAKEATLRALEEFGSPQLKRRLAANSPEGGHDFMHREQPRCRSWSGSPMVSRSTRTLPTYAQIINSDQQRTLHGIPRSPATDHLSAHARQTYYTKSPTINARSQENPSQRVWKGDESPRQGCRNGPPLPCCRPTAIQHEIPSMTITEAPCEQKHSTSESPRQPQKVNFNLSNSSNLSDAGGTKVSGRKSTSPATSPEMARKLAEEATKLSILMEARRSPSPTPSLSDTVRSDSPRSGRSSRESQQLYASFQGSAARTSLDSDLPAQVRYWEEEPIQTGHQSGLTSPFLSHRGNTSPALPSMLHRLDLVSTSPIRDPQQERAELSRKDSPVLYRHRPPQYMGDNWSLGLEHRHYDAWYDSGLRDSPDSNRRHCMTNNSVSLTSQQQHWREGHSSGMRKESNKGTLYDPGAPLDTSSRELSKQTRNDAAVLDSQENNFRVPAHKEILGEGRSDGEQSSALSQMSSGVTGSLEQGLHEEDCISPETFSQNSQKSSDAGNMGTQLESGSSLSGPSLHSQKIARAKWEFLFGKPSEDHHGVKGSPPTAGTKQGTVSSTAPSSGYSSDSLTPAPASSLPLRSTAAPSRHRPTSESQKASSHDVQQVDVELVNTAPALGSSPKTGIIRRTIKYSETDLDAVPLRCYRETDIDEVILAEQEEVDSAFSSDRSALGTSAASSSPNVEEDEQLQDEEVVSWASVRMHGDRKRQYAAQEGDEVFSRLLKGSPNVASDSHTALKSPINVESPRRTSVDGLDSFSRHFESIMESHRAKGTSYSSLDSVDMTPTGPPIFTFDLPTLTPEIQSQICESAQQIIELSFAPLARPEAPSLSGPSASEVMHGQTGTGQSSTSEEESESSSSGHSDSHILPASDSDTAVRERLSRPVSQSDLEVAEHLTLGSNETIANGNKVDLQAAKRLAKRLYNLDGFRRSDVARHLSKNNEFSQMVAEEYLSYFNFSGLTVDQALRVFLREFALMGETQERERVLSHFSRRYLQCNPNTIPNEDSVHTLTCALMLLNTDLHGHNVGKRMSCVQFIGNLEGLNDGQDFPKDLLKALYNSIKNEKLQWTIDEEELRKSFSELADSRTDSASHTMKRISSGGNPLVSLAQQSSAQVYKNGFLVRKVHADPDGKKTPRGKRGWKSFYAILKGLVLYLQKGEYRADKQLSDEDLKNAVSIHHSLAMRAADYSKRPNVFYLRTADWRVFLFQAPNAEQMQSWITRINTVAAMFSAPPFPAAIGSQKRFSRPLLPGSSTKLSQEEQLQAHEARFRAVSSELQELRSVPQERKTKGKDQDEGKQREEYLDFEKTRYGTYAMLLRAKIRTGESDLAAFESRLFADGGLQRAHSSPTLPQDSSHASSSGGSSSSGKKSKRSEGQRLSYKQAVKQ</sequence>
<dbReference type="Pfam" id="PF01369">
    <property type="entry name" value="Sec7"/>
    <property type="match status" value="1"/>
</dbReference>
<feature type="region of interest" description="Disordered" evidence="7">
    <location>
        <begin position="916"/>
        <end position="944"/>
    </location>
</feature>
<feature type="domain" description="PH" evidence="8">
    <location>
        <begin position="1367"/>
        <end position="1480"/>
    </location>
</feature>
<keyword evidence="4" id="KW-0175">Coiled coil</keyword>
<feature type="region of interest" description="Disordered" evidence="7">
    <location>
        <begin position="1528"/>
        <end position="1553"/>
    </location>
</feature>
<dbReference type="SUPFAM" id="SSF50729">
    <property type="entry name" value="PH domain-like"/>
    <property type="match status" value="1"/>
</dbReference>
<feature type="compositionally biased region" description="Basic and acidic residues" evidence="7">
    <location>
        <begin position="647"/>
        <end position="661"/>
    </location>
</feature>
<feature type="compositionally biased region" description="Basic and acidic residues" evidence="7">
    <location>
        <begin position="1536"/>
        <end position="1553"/>
    </location>
</feature>
<feature type="region of interest" description="Disordered" evidence="7">
    <location>
        <begin position="624"/>
        <end position="731"/>
    </location>
</feature>
<accession>A0AAR2L8P1</accession>
<evidence type="ECO:0000256" key="3">
    <source>
        <dbReference type="ARBA" id="ARBA00022553"/>
    </source>
</evidence>
<keyword evidence="2" id="KW-1003">Cell membrane</keyword>
<dbReference type="GeneTree" id="ENSGT00940000155061"/>
<feature type="compositionally biased region" description="Basic and acidic residues" evidence="7">
    <location>
        <begin position="490"/>
        <end position="502"/>
    </location>
</feature>
<dbReference type="GO" id="GO:0005085">
    <property type="term" value="F:guanyl-nucleotide exchange factor activity"/>
    <property type="evidence" value="ECO:0007669"/>
    <property type="project" value="InterPro"/>
</dbReference>
<dbReference type="FunFam" id="1.10.1000.11:FF:000004">
    <property type="entry name" value="PH and SEC7 domain-containing protein 2"/>
    <property type="match status" value="1"/>
</dbReference>
<reference evidence="10" key="3">
    <citation type="submission" date="2025-09" db="UniProtKB">
        <authorList>
            <consortium name="Ensembl"/>
        </authorList>
    </citation>
    <scope>IDENTIFICATION</scope>
</reference>
<dbReference type="GeneID" id="108438200"/>
<dbReference type="InterPro" id="IPR035999">
    <property type="entry name" value="Sec7_dom_sf"/>
</dbReference>
<evidence type="ECO:0000259" key="8">
    <source>
        <dbReference type="PROSITE" id="PS50003"/>
    </source>
</evidence>
<evidence type="ECO:0000256" key="7">
    <source>
        <dbReference type="SAM" id="MobiDB-lite"/>
    </source>
</evidence>
<feature type="compositionally biased region" description="Polar residues" evidence="7">
    <location>
        <begin position="418"/>
        <end position="427"/>
    </location>
</feature>
<dbReference type="GO" id="GO:0032587">
    <property type="term" value="C:ruffle membrane"/>
    <property type="evidence" value="ECO:0007669"/>
    <property type="project" value="UniProtKB-SubCell"/>
</dbReference>
<reference evidence="10 11" key="1">
    <citation type="submission" date="2020-10" db="EMBL/GenBank/DDBJ databases">
        <title>Pygocentrus nattereri (red-bellied piranha) genome, fPygNat1, primary haplotype.</title>
        <authorList>
            <person name="Myers G."/>
            <person name="Meyer A."/>
            <person name="Karagic N."/>
            <person name="Pippel M."/>
            <person name="Winkler S."/>
            <person name="Tracey A."/>
            <person name="Wood J."/>
            <person name="Formenti G."/>
            <person name="Howe K."/>
            <person name="Fedrigo O."/>
            <person name="Jarvis E.D."/>
        </authorList>
    </citation>
    <scope>NUCLEOTIDE SEQUENCE [LARGE SCALE GENOMIC DNA]</scope>
</reference>
<evidence type="ECO:0000256" key="4">
    <source>
        <dbReference type="ARBA" id="ARBA00023054"/>
    </source>
</evidence>
<evidence type="ECO:0000256" key="2">
    <source>
        <dbReference type="ARBA" id="ARBA00022475"/>
    </source>
</evidence>
<organism evidence="10 11">
    <name type="scientific">Pygocentrus nattereri</name>
    <name type="common">Red-bellied piranha</name>
    <dbReference type="NCBI Taxonomy" id="42514"/>
    <lineage>
        <taxon>Eukaryota</taxon>
        <taxon>Metazoa</taxon>
        <taxon>Chordata</taxon>
        <taxon>Craniata</taxon>
        <taxon>Vertebrata</taxon>
        <taxon>Euteleostomi</taxon>
        <taxon>Actinopterygii</taxon>
        <taxon>Neopterygii</taxon>
        <taxon>Teleostei</taxon>
        <taxon>Ostariophysi</taxon>
        <taxon>Characiformes</taxon>
        <taxon>Characoidei</taxon>
        <taxon>Pygocentrus</taxon>
    </lineage>
</organism>
<dbReference type="SMART" id="SM00222">
    <property type="entry name" value="Sec7"/>
    <property type="match status" value="1"/>
</dbReference>
<dbReference type="SMART" id="SM00233">
    <property type="entry name" value="PH"/>
    <property type="match status" value="1"/>
</dbReference>
<dbReference type="PANTHER" id="PTHR10663">
    <property type="entry name" value="GUANYL-NUCLEOTIDE EXCHANGE FACTOR"/>
    <property type="match status" value="1"/>
</dbReference>
<feature type="region of interest" description="Disordered" evidence="7">
    <location>
        <begin position="790"/>
        <end position="880"/>
    </location>
</feature>
<dbReference type="GO" id="GO:0032012">
    <property type="term" value="P:regulation of ARF protein signal transduction"/>
    <property type="evidence" value="ECO:0007669"/>
    <property type="project" value="InterPro"/>
</dbReference>
<feature type="compositionally biased region" description="Low complexity" evidence="7">
    <location>
        <begin position="1607"/>
        <end position="1620"/>
    </location>
</feature>
<feature type="compositionally biased region" description="Polar residues" evidence="7">
    <location>
        <begin position="848"/>
        <end position="858"/>
    </location>
</feature>
<dbReference type="Pfam" id="PF15410">
    <property type="entry name" value="PH_9"/>
    <property type="match status" value="1"/>
</dbReference>
<dbReference type="PROSITE" id="PS50003">
    <property type="entry name" value="PH_DOMAIN"/>
    <property type="match status" value="1"/>
</dbReference>
<feature type="region of interest" description="Disordered" evidence="7">
    <location>
        <begin position="38"/>
        <end position="102"/>
    </location>
</feature>
<feature type="compositionally biased region" description="Polar residues" evidence="7">
    <location>
        <begin position="505"/>
        <end position="520"/>
    </location>
</feature>